<organism evidence="2 3">
    <name type="scientific">Drosophila madeirensis</name>
    <name type="common">Fruit fly</name>
    <dbReference type="NCBI Taxonomy" id="30013"/>
    <lineage>
        <taxon>Eukaryota</taxon>
        <taxon>Metazoa</taxon>
        <taxon>Ecdysozoa</taxon>
        <taxon>Arthropoda</taxon>
        <taxon>Hexapoda</taxon>
        <taxon>Insecta</taxon>
        <taxon>Pterygota</taxon>
        <taxon>Neoptera</taxon>
        <taxon>Endopterygota</taxon>
        <taxon>Diptera</taxon>
        <taxon>Brachycera</taxon>
        <taxon>Muscomorpha</taxon>
        <taxon>Ephydroidea</taxon>
        <taxon>Drosophilidae</taxon>
        <taxon>Drosophila</taxon>
        <taxon>Sophophora</taxon>
    </lineage>
</organism>
<dbReference type="InterPro" id="IPR027417">
    <property type="entry name" value="P-loop_NTPase"/>
</dbReference>
<feature type="compositionally biased region" description="Polar residues" evidence="1">
    <location>
        <begin position="22"/>
        <end position="56"/>
    </location>
</feature>
<protein>
    <submittedName>
        <fullName evidence="2">Uncharacterized protein</fullName>
    </submittedName>
</protein>
<name>A0AAU9G0J4_DROMD</name>
<feature type="compositionally biased region" description="Low complexity" evidence="1">
    <location>
        <begin position="345"/>
        <end position="363"/>
    </location>
</feature>
<feature type="compositionally biased region" description="Low complexity" evidence="1">
    <location>
        <begin position="184"/>
        <end position="197"/>
    </location>
</feature>
<evidence type="ECO:0000313" key="2">
    <source>
        <dbReference type="EMBL" id="BFG01182.1"/>
    </source>
</evidence>
<evidence type="ECO:0000313" key="3">
    <source>
        <dbReference type="Proteomes" id="UP001500889"/>
    </source>
</evidence>
<sequence>MPSKKRIGARRQAADAVPLNAYFSSSDEPNTSGSMATLGTIPSNGFSHISNVTPIVTPNPRDSLKSAATPPASVWGSGAAPLAVPAESVPPSGSSIQQSVAKWLSSVPTQIQNTSEQQLLVGSSIQSKASAHESMNAYATQQVDPLTNLNSRTFGTLQHEAAAETEAKSQQSVLPEEPAPAPAPAAATANSGKAAEAQATTSSKSTNFQSRRRSQRQRRTFTAKDLMYLDAKQDEHSIMGNVQPQVQPQPLANNYYCSAPAPARSTATAAGPNPFILTANPTLASDLKILPIETLLMPKGNENQPQTGEPLENCNRMASQQSAYRGTWVRTTDTAQNATDGCGLPSSISGPSQASPSPSSWCPISEQESSQEPNMTSFSDLLQQQLMENSQSMDSLKIDQNANSSANREVEWETGWNLSQGDLAGDLMYSRPLLNMDLEDTPANNNMRQSMEQADMLHSHNNEIDIKIDEVDADPGTVDKPSAVARHQLFGRRPANETHPKPDLNFVPTSVKRLYQLICSQYSDYAFVYALSAQLSQECVPMDCYVYLKMVLLASIVSIEPDELRSPISLCVIATDSTLANRLMSSVGQFAPRFLGPHEGGLQATHSALPVRYTWVVASPLLMAQQGVYYAGDWTRLSREHSEQLEKSIENGTVPVPQIQGEQPLEAAIWTHWQPENAINQTVAFAKLCPIFGMPIYMGAEVSDSLWSFLLQQHSEHGPDTSQDALNIPEEELRVLLGLLHQRKVTFGDAAQSLLQKYYVISRKERPTVFSSKTYIVLKQFAESFAKLAMRLEVIEADVIVAIFHCEHFVQAIFGGKDGLPAPSVETFSVISHIDPYMDEFTRWLFHYLDQHSEELPDIHVKRRRTDSWEDME</sequence>
<feature type="compositionally biased region" description="Polar residues" evidence="1">
    <location>
        <begin position="366"/>
        <end position="376"/>
    </location>
</feature>
<feature type="compositionally biased region" description="Polar residues" evidence="1">
    <location>
        <begin position="198"/>
        <end position="208"/>
    </location>
</feature>
<feature type="region of interest" description="Disordered" evidence="1">
    <location>
        <begin position="161"/>
        <end position="222"/>
    </location>
</feature>
<feature type="region of interest" description="Disordered" evidence="1">
    <location>
        <begin position="20"/>
        <end position="94"/>
    </location>
</feature>
<dbReference type="EMBL" id="AP029266">
    <property type="protein sequence ID" value="BFG01182.1"/>
    <property type="molecule type" value="Genomic_DNA"/>
</dbReference>
<accession>A0AAU9G0J4</accession>
<feature type="compositionally biased region" description="Basic residues" evidence="1">
    <location>
        <begin position="210"/>
        <end position="221"/>
    </location>
</feature>
<gene>
    <name evidence="2" type="ORF">DMAD_00999</name>
</gene>
<dbReference type="Gene3D" id="3.40.50.300">
    <property type="entry name" value="P-loop containing nucleotide triphosphate hydrolases"/>
    <property type="match status" value="1"/>
</dbReference>
<evidence type="ECO:0000256" key="1">
    <source>
        <dbReference type="SAM" id="MobiDB-lite"/>
    </source>
</evidence>
<dbReference type="AlphaFoldDB" id="A0AAU9G0J4"/>
<feature type="region of interest" description="Disordered" evidence="1">
    <location>
        <begin position="335"/>
        <end position="376"/>
    </location>
</feature>
<reference evidence="2 3" key="1">
    <citation type="submission" date="2024-02" db="EMBL/GenBank/DDBJ databases">
        <title>A chromosome-level genome assembly of Drosophila madeirensis, a fruit fly species endemic to Madeira island.</title>
        <authorList>
            <person name="Tomihara K."/>
            <person name="Llopart A."/>
            <person name="Yamamoto D."/>
        </authorList>
    </citation>
    <scope>NUCLEOTIDE SEQUENCE [LARGE SCALE GENOMIC DNA]</scope>
    <source>
        <strain evidence="2 3">RF1</strain>
    </source>
</reference>
<proteinExistence type="predicted"/>
<keyword evidence="3" id="KW-1185">Reference proteome</keyword>
<dbReference type="Proteomes" id="UP001500889">
    <property type="component" value="Chromosome A"/>
</dbReference>